<keyword evidence="4" id="KW-0670">Pyruvate</keyword>
<dbReference type="GO" id="GO:0051287">
    <property type="term" value="F:NAD binding"/>
    <property type="evidence" value="ECO:0007669"/>
    <property type="project" value="InterPro"/>
</dbReference>
<feature type="domain" description="D-isomer specific 2-hydroxyacid dehydrogenase NAD-binding" evidence="3">
    <location>
        <begin position="108"/>
        <end position="285"/>
    </location>
</feature>
<organism evidence="4 5">
    <name type="scientific">Rhizobium rosettiformans W3</name>
    <dbReference type="NCBI Taxonomy" id="538378"/>
    <lineage>
        <taxon>Bacteria</taxon>
        <taxon>Pseudomonadati</taxon>
        <taxon>Pseudomonadota</taxon>
        <taxon>Alphaproteobacteria</taxon>
        <taxon>Hyphomicrobiales</taxon>
        <taxon>Rhizobiaceae</taxon>
        <taxon>Rhizobium/Agrobacterium group</taxon>
        <taxon>Rhizobium</taxon>
    </lineage>
</organism>
<dbReference type="Pfam" id="PF02826">
    <property type="entry name" value="2-Hacid_dh_C"/>
    <property type="match status" value="1"/>
</dbReference>
<evidence type="ECO:0000313" key="4">
    <source>
        <dbReference type="EMBL" id="THV36649.1"/>
    </source>
</evidence>
<evidence type="ECO:0000313" key="5">
    <source>
        <dbReference type="Proteomes" id="UP000307378"/>
    </source>
</evidence>
<proteinExistence type="predicted"/>
<dbReference type="InterPro" id="IPR006140">
    <property type="entry name" value="D-isomer_DH_NAD-bd"/>
</dbReference>
<dbReference type="AlphaFoldDB" id="A0A4S8Q784"/>
<gene>
    <name evidence="4" type="ORF">FAA86_09075</name>
</gene>
<dbReference type="PANTHER" id="PTHR43333">
    <property type="entry name" value="2-HACID_DH_C DOMAIN-CONTAINING PROTEIN"/>
    <property type="match status" value="1"/>
</dbReference>
<dbReference type="Gene3D" id="3.40.50.720">
    <property type="entry name" value="NAD(P)-binding Rossmann-like Domain"/>
    <property type="match status" value="2"/>
</dbReference>
<dbReference type="InterPro" id="IPR036291">
    <property type="entry name" value="NAD(P)-bd_dom_sf"/>
</dbReference>
<protein>
    <submittedName>
        <fullName evidence="4">Glyoxylate/hydroxypyruvate reductase A</fullName>
    </submittedName>
</protein>
<evidence type="ECO:0000256" key="1">
    <source>
        <dbReference type="ARBA" id="ARBA00023002"/>
    </source>
</evidence>
<dbReference type="GO" id="GO:0016491">
    <property type="term" value="F:oxidoreductase activity"/>
    <property type="evidence" value="ECO:0007669"/>
    <property type="project" value="UniProtKB-KW"/>
</dbReference>
<dbReference type="CDD" id="cd12164">
    <property type="entry name" value="GDH_like_2"/>
    <property type="match status" value="1"/>
</dbReference>
<evidence type="ECO:0000256" key="2">
    <source>
        <dbReference type="ARBA" id="ARBA00023027"/>
    </source>
</evidence>
<accession>A0A4S8Q784</accession>
<sequence length="320" mass="35169">MSGKRPVVIDLRFARESVVSALRSAFPDRPVIDMGDAANAERDLTDAEFAVVWKPDPALFRRATGLRAIFSGGAGVDHILSAYELPDLPIVRFVDRSLTDRMSEWVIWQCLHHLRNGIAYASQQRERVWHEIAEQPEARDVTVGVMGLGVLGADAVRKLKVMGFDVIGWSRRAKSIEGLETFDAANLEAFLGRTDILVGLLPLTDDTRGIYDRALYSRLRRTGPLGGPIFLNAGRGGSQNETELIACLADGTLKAASLDVFEKEPLDPESPLWSMPNVIVTPHAAAASDVRALFRHVEAQIARLESGLPLEFVVDRVSGY</sequence>
<name>A0A4S8Q784_9HYPH</name>
<keyword evidence="2" id="KW-0520">NAD</keyword>
<dbReference type="EMBL" id="STGU01000004">
    <property type="protein sequence ID" value="THV36649.1"/>
    <property type="molecule type" value="Genomic_DNA"/>
</dbReference>
<reference evidence="4 5" key="1">
    <citation type="submission" date="2019-04" db="EMBL/GenBank/DDBJ databases">
        <title>genome sequence of strain W3.</title>
        <authorList>
            <person name="Gao J."/>
            <person name="Sun J."/>
        </authorList>
    </citation>
    <scope>NUCLEOTIDE SEQUENCE [LARGE SCALE GENOMIC DNA]</scope>
    <source>
        <strain evidence="4 5">W3</strain>
    </source>
</reference>
<dbReference type="SUPFAM" id="SSF51735">
    <property type="entry name" value="NAD(P)-binding Rossmann-fold domains"/>
    <property type="match status" value="1"/>
</dbReference>
<dbReference type="PANTHER" id="PTHR43333:SF1">
    <property type="entry name" value="D-ISOMER SPECIFIC 2-HYDROXYACID DEHYDROGENASE NAD-BINDING DOMAIN-CONTAINING PROTEIN"/>
    <property type="match status" value="1"/>
</dbReference>
<dbReference type="RefSeq" id="WP_136539925.1">
    <property type="nucleotide sequence ID" value="NZ_STGU01000004.1"/>
</dbReference>
<comment type="caution">
    <text evidence="4">The sequence shown here is derived from an EMBL/GenBank/DDBJ whole genome shotgun (WGS) entry which is preliminary data.</text>
</comment>
<keyword evidence="1" id="KW-0560">Oxidoreductase</keyword>
<dbReference type="SUPFAM" id="SSF52283">
    <property type="entry name" value="Formate/glycerate dehydrogenase catalytic domain-like"/>
    <property type="match status" value="1"/>
</dbReference>
<dbReference type="Proteomes" id="UP000307378">
    <property type="component" value="Unassembled WGS sequence"/>
</dbReference>
<evidence type="ECO:0000259" key="3">
    <source>
        <dbReference type="Pfam" id="PF02826"/>
    </source>
</evidence>